<dbReference type="AlphaFoldDB" id="A0AAD7ITX9"/>
<dbReference type="EMBL" id="JARJLG010000082">
    <property type="protein sequence ID" value="KAJ7750477.1"/>
    <property type="molecule type" value="Genomic_DNA"/>
</dbReference>
<protein>
    <submittedName>
        <fullName evidence="3">Uncharacterized protein</fullName>
    </submittedName>
</protein>
<feature type="compositionally biased region" description="Low complexity" evidence="1">
    <location>
        <begin position="118"/>
        <end position="130"/>
    </location>
</feature>
<proteinExistence type="predicted"/>
<feature type="region of interest" description="Disordered" evidence="1">
    <location>
        <begin position="100"/>
        <end position="136"/>
    </location>
</feature>
<sequence>MALFLFFHRLFFLFLSLAWPDLFLLNSLSLQARNPFAPRVRHSLPVHLPDAGTVIELPFPSEELRRTGTARVGTPLSNRQRPSATNQPFFKLHTKPNRINTEPMAEPFNQLDDDDLYPTPTAPRASPTATVTGSPLVPPPEYGYTVSFNVGVGQPLPTMSLENADTDPIQRRNQHNITGNDESLHALPAYEGTGSSPVHLASSSSQSTRKRKISERAEEVDSSTPSKHQRTEYDTASESNARRVAERHSSSRPISPAERIPNVFTSHRKRQHSEGDNAIKTKHHRMTTRNDASSSRIPASPPIIAQSSLDRLQANDESFESIFNPTSANHQAQFRPSGPIRDSPQEVPRDPRLRSRGYLSGEGVSPDEISPPNHLTDLPDMENYRLDSPDLRCTGIFISNFFV</sequence>
<feature type="compositionally biased region" description="Polar residues" evidence="1">
    <location>
        <begin position="325"/>
        <end position="334"/>
    </location>
</feature>
<feature type="chain" id="PRO_5042105467" evidence="2">
    <location>
        <begin position="19"/>
        <end position="403"/>
    </location>
</feature>
<feature type="region of interest" description="Disordered" evidence="1">
    <location>
        <begin position="186"/>
        <end position="302"/>
    </location>
</feature>
<evidence type="ECO:0000256" key="1">
    <source>
        <dbReference type="SAM" id="MobiDB-lite"/>
    </source>
</evidence>
<organism evidence="3 4">
    <name type="scientific">Mycena maculata</name>
    <dbReference type="NCBI Taxonomy" id="230809"/>
    <lineage>
        <taxon>Eukaryota</taxon>
        <taxon>Fungi</taxon>
        <taxon>Dikarya</taxon>
        <taxon>Basidiomycota</taxon>
        <taxon>Agaricomycotina</taxon>
        <taxon>Agaricomycetes</taxon>
        <taxon>Agaricomycetidae</taxon>
        <taxon>Agaricales</taxon>
        <taxon>Marasmiineae</taxon>
        <taxon>Mycenaceae</taxon>
        <taxon>Mycena</taxon>
    </lineage>
</organism>
<name>A0AAD7ITX9_9AGAR</name>
<comment type="caution">
    <text evidence="3">The sequence shown here is derived from an EMBL/GenBank/DDBJ whole genome shotgun (WGS) entry which is preliminary data.</text>
</comment>
<feature type="signal peptide" evidence="2">
    <location>
        <begin position="1"/>
        <end position="18"/>
    </location>
</feature>
<evidence type="ECO:0000256" key="2">
    <source>
        <dbReference type="SAM" id="SignalP"/>
    </source>
</evidence>
<reference evidence="3" key="1">
    <citation type="submission" date="2023-03" db="EMBL/GenBank/DDBJ databases">
        <title>Massive genome expansion in bonnet fungi (Mycena s.s.) driven by repeated elements and novel gene families across ecological guilds.</title>
        <authorList>
            <consortium name="Lawrence Berkeley National Laboratory"/>
            <person name="Harder C.B."/>
            <person name="Miyauchi S."/>
            <person name="Viragh M."/>
            <person name="Kuo A."/>
            <person name="Thoen E."/>
            <person name="Andreopoulos B."/>
            <person name="Lu D."/>
            <person name="Skrede I."/>
            <person name="Drula E."/>
            <person name="Henrissat B."/>
            <person name="Morin E."/>
            <person name="Kohler A."/>
            <person name="Barry K."/>
            <person name="LaButti K."/>
            <person name="Morin E."/>
            <person name="Salamov A."/>
            <person name="Lipzen A."/>
            <person name="Mereny Z."/>
            <person name="Hegedus B."/>
            <person name="Baldrian P."/>
            <person name="Stursova M."/>
            <person name="Weitz H."/>
            <person name="Taylor A."/>
            <person name="Grigoriev I.V."/>
            <person name="Nagy L.G."/>
            <person name="Martin F."/>
            <person name="Kauserud H."/>
        </authorList>
    </citation>
    <scope>NUCLEOTIDE SEQUENCE</scope>
    <source>
        <strain evidence="3">CBHHK188m</strain>
    </source>
</reference>
<feature type="compositionally biased region" description="Polar residues" evidence="1">
    <location>
        <begin position="193"/>
        <end position="207"/>
    </location>
</feature>
<feature type="compositionally biased region" description="Basic and acidic residues" evidence="1">
    <location>
        <begin position="343"/>
        <end position="353"/>
    </location>
</feature>
<evidence type="ECO:0000313" key="4">
    <source>
        <dbReference type="Proteomes" id="UP001215280"/>
    </source>
</evidence>
<feature type="compositionally biased region" description="Low complexity" evidence="1">
    <location>
        <begin position="292"/>
        <end position="302"/>
    </location>
</feature>
<gene>
    <name evidence="3" type="ORF">DFH07DRAFT_549238</name>
</gene>
<keyword evidence="4" id="KW-1185">Reference proteome</keyword>
<keyword evidence="2" id="KW-0732">Signal</keyword>
<dbReference type="Proteomes" id="UP001215280">
    <property type="component" value="Unassembled WGS sequence"/>
</dbReference>
<accession>A0AAD7ITX9</accession>
<feature type="region of interest" description="Disordered" evidence="1">
    <location>
        <begin position="325"/>
        <end position="381"/>
    </location>
</feature>
<feature type="compositionally biased region" description="Basic and acidic residues" evidence="1">
    <location>
        <begin position="240"/>
        <end position="249"/>
    </location>
</feature>
<evidence type="ECO:0000313" key="3">
    <source>
        <dbReference type="EMBL" id="KAJ7750477.1"/>
    </source>
</evidence>